<evidence type="ECO:0000256" key="5">
    <source>
        <dbReference type="ARBA" id="ARBA00038359"/>
    </source>
</evidence>
<evidence type="ECO:0000313" key="10">
    <source>
        <dbReference type="Proteomes" id="UP000701801"/>
    </source>
</evidence>
<dbReference type="GO" id="GO:0016020">
    <property type="term" value="C:membrane"/>
    <property type="evidence" value="ECO:0007669"/>
    <property type="project" value="UniProtKB-SubCell"/>
</dbReference>
<comment type="subcellular location">
    <subcellularLocation>
        <location evidence="1">Membrane</location>
        <topology evidence="1">Multi-pass membrane protein</topology>
    </subcellularLocation>
</comment>
<feature type="transmembrane region" description="Helical" evidence="7">
    <location>
        <begin position="180"/>
        <end position="204"/>
    </location>
</feature>
<evidence type="ECO:0000256" key="4">
    <source>
        <dbReference type="ARBA" id="ARBA00023136"/>
    </source>
</evidence>
<feature type="transmembrane region" description="Helical" evidence="7">
    <location>
        <begin position="50"/>
        <end position="72"/>
    </location>
</feature>
<gene>
    <name evidence="9" type="ORF">HYALB_00003695</name>
</gene>
<proteinExistence type="inferred from homology"/>
<evidence type="ECO:0000259" key="8">
    <source>
        <dbReference type="Pfam" id="PF20684"/>
    </source>
</evidence>
<organism evidence="9 10">
    <name type="scientific">Hymenoscyphus albidus</name>
    <dbReference type="NCBI Taxonomy" id="595503"/>
    <lineage>
        <taxon>Eukaryota</taxon>
        <taxon>Fungi</taxon>
        <taxon>Dikarya</taxon>
        <taxon>Ascomycota</taxon>
        <taxon>Pezizomycotina</taxon>
        <taxon>Leotiomycetes</taxon>
        <taxon>Helotiales</taxon>
        <taxon>Helotiaceae</taxon>
        <taxon>Hymenoscyphus</taxon>
    </lineage>
</organism>
<evidence type="ECO:0000256" key="1">
    <source>
        <dbReference type="ARBA" id="ARBA00004141"/>
    </source>
</evidence>
<feature type="compositionally biased region" description="Basic and acidic residues" evidence="6">
    <location>
        <begin position="309"/>
        <end position="325"/>
    </location>
</feature>
<dbReference type="InterPro" id="IPR052337">
    <property type="entry name" value="SAT4-like"/>
</dbReference>
<reference evidence="9" key="1">
    <citation type="submission" date="2021-07" db="EMBL/GenBank/DDBJ databases">
        <authorList>
            <person name="Durling M."/>
        </authorList>
    </citation>
    <scope>NUCLEOTIDE SEQUENCE</scope>
</reference>
<evidence type="ECO:0000256" key="3">
    <source>
        <dbReference type="ARBA" id="ARBA00022989"/>
    </source>
</evidence>
<evidence type="ECO:0000313" key="9">
    <source>
        <dbReference type="EMBL" id="CAG8973917.1"/>
    </source>
</evidence>
<dbReference type="PANTHER" id="PTHR33048">
    <property type="entry name" value="PTH11-LIKE INTEGRAL MEMBRANE PROTEIN (AFU_ORTHOLOGUE AFUA_5G11245)"/>
    <property type="match status" value="1"/>
</dbReference>
<feature type="transmembrane region" description="Helical" evidence="7">
    <location>
        <begin position="12"/>
        <end position="30"/>
    </location>
</feature>
<feature type="region of interest" description="Disordered" evidence="6">
    <location>
        <begin position="304"/>
        <end position="336"/>
    </location>
</feature>
<feature type="transmembrane region" description="Helical" evidence="7">
    <location>
        <begin position="216"/>
        <end position="241"/>
    </location>
</feature>
<keyword evidence="10" id="KW-1185">Reference proteome</keyword>
<evidence type="ECO:0000256" key="2">
    <source>
        <dbReference type="ARBA" id="ARBA00022692"/>
    </source>
</evidence>
<dbReference type="Pfam" id="PF20684">
    <property type="entry name" value="Fung_rhodopsin"/>
    <property type="match status" value="1"/>
</dbReference>
<dbReference type="Proteomes" id="UP000701801">
    <property type="component" value="Unassembled WGS sequence"/>
</dbReference>
<sequence>MVSLPTSTGPAGTYFVSIFMSFIATLAVGLRFKFRRVRKMKLSGDDWTILCALILTLAKAIMVIVGTAQHYFGYHTSIDHATGKIIRTGKEISQVKSNLWGRLLLAIALGFIKVSVLLFYRRVFQVKPWFNTVSKIIAVVVILWSVTFSISGLAHCGTHFSAWWNGNLVKYCNNTAVENVWFGVTDVVLDLIILAMPIPMIWKLQHITNRQKIGQSVVFALGLLSTAAAMVRLVITGLIALNTIPGARDLLALNTTNAIWQIVELGAAVTGACLPTLRPLLHGYSPESVVGSIRSTLSINSEARSIRRKGSDDEIGDLHPLDKTRTAGAPTDNERV</sequence>
<comment type="similarity">
    <text evidence="5">Belongs to the SAT4 family.</text>
</comment>
<feature type="transmembrane region" description="Helical" evidence="7">
    <location>
        <begin position="99"/>
        <end position="120"/>
    </location>
</feature>
<feature type="domain" description="Rhodopsin" evidence="8">
    <location>
        <begin position="30"/>
        <end position="282"/>
    </location>
</feature>
<comment type="caution">
    <text evidence="9">The sequence shown here is derived from an EMBL/GenBank/DDBJ whole genome shotgun (WGS) entry which is preliminary data.</text>
</comment>
<evidence type="ECO:0000256" key="6">
    <source>
        <dbReference type="SAM" id="MobiDB-lite"/>
    </source>
</evidence>
<protein>
    <recommendedName>
        <fullName evidence="8">Rhodopsin domain-containing protein</fullName>
    </recommendedName>
</protein>
<evidence type="ECO:0000256" key="7">
    <source>
        <dbReference type="SAM" id="Phobius"/>
    </source>
</evidence>
<dbReference type="AlphaFoldDB" id="A0A9N9LJB1"/>
<keyword evidence="3 7" id="KW-1133">Transmembrane helix</keyword>
<dbReference type="InterPro" id="IPR049326">
    <property type="entry name" value="Rhodopsin_dom_fungi"/>
</dbReference>
<name>A0A9N9LJB1_9HELO</name>
<keyword evidence="4 7" id="KW-0472">Membrane</keyword>
<keyword evidence="2 7" id="KW-0812">Transmembrane</keyword>
<feature type="transmembrane region" description="Helical" evidence="7">
    <location>
        <begin position="132"/>
        <end position="160"/>
    </location>
</feature>
<dbReference type="OrthoDB" id="5393606at2759"/>
<accession>A0A9N9LJB1</accession>
<dbReference type="PANTHER" id="PTHR33048:SF134">
    <property type="entry name" value="INTEGRAL MEMBRANE PROTEIN"/>
    <property type="match status" value="1"/>
</dbReference>
<dbReference type="EMBL" id="CAJVRM010000083">
    <property type="protein sequence ID" value="CAG8973917.1"/>
    <property type="molecule type" value="Genomic_DNA"/>
</dbReference>